<dbReference type="InterPro" id="IPR011992">
    <property type="entry name" value="EF-hand-dom_pair"/>
</dbReference>
<organism evidence="1 2">
    <name type="scientific">Tateyamaria omphalii</name>
    <dbReference type="NCBI Taxonomy" id="299262"/>
    <lineage>
        <taxon>Bacteria</taxon>
        <taxon>Pseudomonadati</taxon>
        <taxon>Pseudomonadota</taxon>
        <taxon>Alphaproteobacteria</taxon>
        <taxon>Rhodobacterales</taxon>
        <taxon>Roseobacteraceae</taxon>
        <taxon>Tateyamaria</taxon>
    </lineage>
</organism>
<dbReference type="OrthoDB" id="7847472at2"/>
<proteinExistence type="predicted"/>
<dbReference type="AlphaFoldDB" id="A0A1P8MSM1"/>
<protein>
    <recommendedName>
        <fullName evidence="3">EF-hand domain-containing protein</fullName>
    </recommendedName>
</protein>
<keyword evidence="2" id="KW-1185">Reference proteome</keyword>
<reference evidence="1 2" key="1">
    <citation type="submission" date="2017-01" db="EMBL/GenBank/DDBJ databases">
        <title>Complete genome of Tateyamaria omphalii DOK1-4 isolated from seawater in Dokdo.</title>
        <authorList>
            <person name="Kim J.H."/>
            <person name="Chi W.-J."/>
        </authorList>
    </citation>
    <scope>NUCLEOTIDE SEQUENCE [LARGE SCALE GENOMIC DNA]</scope>
    <source>
        <strain evidence="1 2">DOK1-4</strain>
    </source>
</reference>
<dbReference type="SUPFAM" id="SSF47473">
    <property type="entry name" value="EF-hand"/>
    <property type="match status" value="1"/>
</dbReference>
<evidence type="ECO:0000313" key="1">
    <source>
        <dbReference type="EMBL" id="APX11076.1"/>
    </source>
</evidence>
<evidence type="ECO:0008006" key="3">
    <source>
        <dbReference type="Google" id="ProtNLM"/>
    </source>
</evidence>
<dbReference type="KEGG" id="tom:BWR18_04765"/>
<dbReference type="Gene3D" id="1.10.238.10">
    <property type="entry name" value="EF-hand"/>
    <property type="match status" value="1"/>
</dbReference>
<dbReference type="RefSeq" id="WP_076626942.1">
    <property type="nucleotide sequence ID" value="NZ_CP019312.1"/>
</dbReference>
<gene>
    <name evidence="1" type="ORF">BWR18_04765</name>
</gene>
<name>A0A1P8MSM1_9RHOB</name>
<accession>A0A1P8MSM1</accession>
<evidence type="ECO:0000313" key="2">
    <source>
        <dbReference type="Proteomes" id="UP000186336"/>
    </source>
</evidence>
<dbReference type="EMBL" id="CP019312">
    <property type="protein sequence ID" value="APX11076.1"/>
    <property type="molecule type" value="Genomic_DNA"/>
</dbReference>
<sequence length="195" mass="21077">MRWILVLMSVLACLMPWRGVLAQELSGQALVDALVARTPGTTLDRMRERPDAFVQEAAGLILGYGGPRGLSAADIETAIEAELARLRAREMRRLLEADLNNDLSVTRAELDVLVRAASATMRGRLLVWHRNADDDGDGTVRWAELRSHADGRARAGMSESAVAAMRAMMTFDLDGDALVALDEVLEAVALLGAPA</sequence>
<dbReference type="Proteomes" id="UP000186336">
    <property type="component" value="Chromosome"/>
</dbReference>
<dbReference type="STRING" id="299262.BWR18_04765"/>